<organism evidence="2 3">
    <name type="scientific">Melghirimyces profundicolus</name>
    <dbReference type="NCBI Taxonomy" id="1242148"/>
    <lineage>
        <taxon>Bacteria</taxon>
        <taxon>Bacillati</taxon>
        <taxon>Bacillota</taxon>
        <taxon>Bacilli</taxon>
        <taxon>Bacillales</taxon>
        <taxon>Thermoactinomycetaceae</taxon>
        <taxon>Melghirimyces</taxon>
    </lineage>
</organism>
<feature type="compositionally biased region" description="Basic residues" evidence="1">
    <location>
        <begin position="139"/>
        <end position="149"/>
    </location>
</feature>
<accession>A0A2T6BQP0</accession>
<name>A0A2T6BQP0_9BACL</name>
<dbReference type="RefSeq" id="WP_108024596.1">
    <property type="nucleotide sequence ID" value="NZ_QBKR01000017.1"/>
</dbReference>
<gene>
    <name evidence="2" type="ORF">C8P63_11734</name>
</gene>
<protein>
    <submittedName>
        <fullName evidence="2">Uncharacterized protein</fullName>
    </submittedName>
</protein>
<feature type="region of interest" description="Disordered" evidence="1">
    <location>
        <begin position="175"/>
        <end position="200"/>
    </location>
</feature>
<sequence length="277" mass="31795">MFDTKKGKYTAQENERIIQKINEGLEQGVREREILKELSAELNRGFAGVMSHVRKLRSQFPEHFKPGIGSDRGNGERRLNSWTEEEENTVIETVNRFLAQGKPLSSAISQLEKELNRTQGAIYQRIYTLRRKTPERFHRTPGPRPRRHSISGWQVQRPEIRDLEEIRRRELELAGHETAAAAESSGTANLPSKEGSHSTANLSEEDLVLMAFESQYGKPGPTIRRRLTDLMRKYGHTRVSIALFTLHEDKEFPSVITRFLENHLKRNSPVNEKKAGS</sequence>
<feature type="compositionally biased region" description="Low complexity" evidence="1">
    <location>
        <begin position="176"/>
        <end position="188"/>
    </location>
</feature>
<comment type="caution">
    <text evidence="2">The sequence shown here is derived from an EMBL/GenBank/DDBJ whole genome shotgun (WGS) entry which is preliminary data.</text>
</comment>
<evidence type="ECO:0000256" key="1">
    <source>
        <dbReference type="SAM" id="MobiDB-lite"/>
    </source>
</evidence>
<dbReference type="Proteomes" id="UP000244240">
    <property type="component" value="Unassembled WGS sequence"/>
</dbReference>
<dbReference type="EMBL" id="QBKR01000017">
    <property type="protein sequence ID" value="PTX58287.1"/>
    <property type="molecule type" value="Genomic_DNA"/>
</dbReference>
<feature type="region of interest" description="Disordered" evidence="1">
    <location>
        <begin position="133"/>
        <end position="152"/>
    </location>
</feature>
<reference evidence="2 3" key="1">
    <citation type="submission" date="2018-04" db="EMBL/GenBank/DDBJ databases">
        <title>Genomic Encyclopedia of Archaeal and Bacterial Type Strains, Phase II (KMG-II): from individual species to whole genera.</title>
        <authorList>
            <person name="Goeker M."/>
        </authorList>
    </citation>
    <scope>NUCLEOTIDE SEQUENCE [LARGE SCALE GENOMIC DNA]</scope>
    <source>
        <strain evidence="2 3">DSM 45787</strain>
    </source>
</reference>
<dbReference type="OrthoDB" id="2987087at2"/>
<proteinExistence type="predicted"/>
<evidence type="ECO:0000313" key="3">
    <source>
        <dbReference type="Proteomes" id="UP000244240"/>
    </source>
</evidence>
<keyword evidence="3" id="KW-1185">Reference proteome</keyword>
<evidence type="ECO:0000313" key="2">
    <source>
        <dbReference type="EMBL" id="PTX58287.1"/>
    </source>
</evidence>
<dbReference type="AlphaFoldDB" id="A0A2T6BQP0"/>